<dbReference type="KEGG" id="amus:LMH87_001303"/>
<dbReference type="GeneID" id="80888462"/>
<evidence type="ECO:0000313" key="2">
    <source>
        <dbReference type="Proteomes" id="UP001144673"/>
    </source>
</evidence>
<sequence length="71" mass="8291">MQPSTGHRRHAAYVNVMTSILNCWGPPIGRLLQERSLPWRRRRLQVHLSATWIEDSVHDSNLLHSRSMYIG</sequence>
<dbReference type="EMBL" id="JAJHUN010000007">
    <property type="protein sequence ID" value="KAJ4156089.1"/>
    <property type="molecule type" value="Genomic_DNA"/>
</dbReference>
<evidence type="ECO:0000313" key="1">
    <source>
        <dbReference type="EMBL" id="KAJ4156089.1"/>
    </source>
</evidence>
<gene>
    <name evidence="1" type="ORF">LMH87_001303</name>
</gene>
<protein>
    <submittedName>
        <fullName evidence="1">Uncharacterized protein</fullName>
    </submittedName>
</protein>
<dbReference type="RefSeq" id="XP_056056213.1">
    <property type="nucleotide sequence ID" value="XM_056199358.1"/>
</dbReference>
<reference evidence="1" key="1">
    <citation type="journal article" date="2023" name="Access Microbiol">
        <title>De-novo genome assembly for Akanthomyces muscarius, a biocontrol agent of insect agricultural pests.</title>
        <authorList>
            <person name="Erdos Z."/>
            <person name="Studholme D.J."/>
            <person name="Raymond B."/>
            <person name="Sharma M."/>
        </authorList>
    </citation>
    <scope>NUCLEOTIDE SEQUENCE</scope>
    <source>
        <strain evidence="1">Ve6</strain>
    </source>
</reference>
<accession>A0A9W8QG97</accession>
<keyword evidence="2" id="KW-1185">Reference proteome</keyword>
<dbReference type="Proteomes" id="UP001144673">
    <property type="component" value="Chromosome 6"/>
</dbReference>
<organism evidence="1 2">
    <name type="scientific">Akanthomyces muscarius</name>
    <name type="common">Entomopathogenic fungus</name>
    <name type="synonym">Lecanicillium muscarium</name>
    <dbReference type="NCBI Taxonomy" id="2231603"/>
    <lineage>
        <taxon>Eukaryota</taxon>
        <taxon>Fungi</taxon>
        <taxon>Dikarya</taxon>
        <taxon>Ascomycota</taxon>
        <taxon>Pezizomycotina</taxon>
        <taxon>Sordariomycetes</taxon>
        <taxon>Hypocreomycetidae</taxon>
        <taxon>Hypocreales</taxon>
        <taxon>Cordycipitaceae</taxon>
        <taxon>Akanthomyces</taxon>
    </lineage>
</organism>
<name>A0A9W8QG97_AKAMU</name>
<dbReference type="AlphaFoldDB" id="A0A9W8QG97"/>
<comment type="caution">
    <text evidence="1">The sequence shown here is derived from an EMBL/GenBank/DDBJ whole genome shotgun (WGS) entry which is preliminary data.</text>
</comment>
<proteinExistence type="predicted"/>